<dbReference type="EMBL" id="CP002159">
    <property type="protein sequence ID" value="ADL55390.1"/>
    <property type="molecule type" value="Genomic_DNA"/>
</dbReference>
<accession>D9SFU3</accession>
<dbReference type="STRING" id="395494.Galf_1364"/>
<dbReference type="GO" id="GO:0004134">
    <property type="term" value="F:4-alpha-glucanotransferase activity"/>
    <property type="evidence" value="ECO:0007669"/>
    <property type="project" value="UniProtKB-EC"/>
</dbReference>
<comment type="catalytic activity">
    <reaction evidence="1 10">
        <text>Transfers a segment of a (1-&gt;4)-alpha-D-glucan to a new position in an acceptor, which may be glucose or a (1-&gt;4)-alpha-D-glucan.</text>
        <dbReference type="EC" id="2.4.1.25"/>
    </reaction>
</comment>
<dbReference type="Pfam" id="PF02446">
    <property type="entry name" value="Glyco_hydro_77"/>
    <property type="match status" value="1"/>
</dbReference>
<evidence type="ECO:0000256" key="5">
    <source>
        <dbReference type="ARBA" id="ARBA00022676"/>
    </source>
</evidence>
<reference evidence="11 12" key="1">
    <citation type="submission" date="2010-08" db="EMBL/GenBank/DDBJ databases">
        <title>Complete sequence of Gallionella capsiferriformans ES-2.</title>
        <authorList>
            <consortium name="US DOE Joint Genome Institute"/>
            <person name="Lucas S."/>
            <person name="Copeland A."/>
            <person name="Lapidus A."/>
            <person name="Cheng J.-F."/>
            <person name="Bruce D."/>
            <person name="Goodwin L."/>
            <person name="Pitluck S."/>
            <person name="Chertkov O."/>
            <person name="Davenport K.W."/>
            <person name="Detter J.C."/>
            <person name="Han C."/>
            <person name="Tapia R."/>
            <person name="Land M."/>
            <person name="Hauser L."/>
            <person name="Chang Y.-J."/>
            <person name="Jeffries C."/>
            <person name="Kyrpides N."/>
            <person name="Ivanova N."/>
            <person name="Mikhailova N."/>
            <person name="Shelobolina E.S."/>
            <person name="Picardal F."/>
            <person name="Roden E."/>
            <person name="Emerson D."/>
            <person name="Woyke T."/>
        </authorList>
    </citation>
    <scope>NUCLEOTIDE SEQUENCE [LARGE SCALE GENOMIC DNA]</scope>
    <source>
        <strain evidence="11 12">ES-2</strain>
    </source>
</reference>
<keyword evidence="7 10" id="KW-0119">Carbohydrate metabolism</keyword>
<evidence type="ECO:0000256" key="4">
    <source>
        <dbReference type="ARBA" id="ARBA00020295"/>
    </source>
</evidence>
<keyword evidence="12" id="KW-1185">Reference proteome</keyword>
<dbReference type="NCBIfam" id="NF011080">
    <property type="entry name" value="PRK14508.1-3"/>
    <property type="match status" value="1"/>
</dbReference>
<dbReference type="GO" id="GO:0005975">
    <property type="term" value="P:carbohydrate metabolic process"/>
    <property type="evidence" value="ECO:0007669"/>
    <property type="project" value="InterPro"/>
</dbReference>
<dbReference type="NCBIfam" id="NF011079">
    <property type="entry name" value="PRK14508.1-2"/>
    <property type="match status" value="1"/>
</dbReference>
<dbReference type="Gene3D" id="3.20.20.80">
    <property type="entry name" value="Glycosidases"/>
    <property type="match status" value="1"/>
</dbReference>
<organism evidence="11 12">
    <name type="scientific">Gallionella capsiferriformans (strain ES-2)</name>
    <name type="common">Gallionella ferruginea capsiferriformans (strain ES-2)</name>
    <dbReference type="NCBI Taxonomy" id="395494"/>
    <lineage>
        <taxon>Bacteria</taxon>
        <taxon>Pseudomonadati</taxon>
        <taxon>Pseudomonadota</taxon>
        <taxon>Betaproteobacteria</taxon>
        <taxon>Nitrosomonadales</taxon>
        <taxon>Gallionellaceae</taxon>
        <taxon>Gallionella</taxon>
    </lineage>
</organism>
<dbReference type="CAZy" id="GH77">
    <property type="family name" value="Glycoside Hydrolase Family 77"/>
</dbReference>
<dbReference type="SUPFAM" id="SSF51445">
    <property type="entry name" value="(Trans)glycosidases"/>
    <property type="match status" value="1"/>
</dbReference>
<comment type="similarity">
    <text evidence="2 10">Belongs to the disproportionating enzyme family.</text>
</comment>
<dbReference type="Proteomes" id="UP000001235">
    <property type="component" value="Chromosome"/>
</dbReference>
<evidence type="ECO:0000256" key="1">
    <source>
        <dbReference type="ARBA" id="ARBA00000439"/>
    </source>
</evidence>
<dbReference type="InterPro" id="IPR003385">
    <property type="entry name" value="Glyco_hydro_77"/>
</dbReference>
<evidence type="ECO:0000313" key="12">
    <source>
        <dbReference type="Proteomes" id="UP000001235"/>
    </source>
</evidence>
<dbReference type="eggNOG" id="COG1640">
    <property type="taxonomic scope" value="Bacteria"/>
</dbReference>
<protein>
    <recommendedName>
        <fullName evidence="4 10">4-alpha-glucanotransferase</fullName>
        <ecNumber evidence="3 10">2.4.1.25</ecNumber>
    </recommendedName>
    <alternativeName>
        <fullName evidence="8 10">Amylomaltase</fullName>
    </alternativeName>
    <alternativeName>
        <fullName evidence="9 10">Disproportionating enzyme</fullName>
    </alternativeName>
</protein>
<evidence type="ECO:0000256" key="9">
    <source>
        <dbReference type="ARBA" id="ARBA00031501"/>
    </source>
</evidence>
<keyword evidence="5 10" id="KW-0328">Glycosyltransferase</keyword>
<evidence type="ECO:0000256" key="10">
    <source>
        <dbReference type="RuleBase" id="RU361207"/>
    </source>
</evidence>
<gene>
    <name evidence="11" type="ordered locus">Galf_1364</name>
</gene>
<dbReference type="KEGG" id="gca:Galf_1364"/>
<evidence type="ECO:0000256" key="3">
    <source>
        <dbReference type="ARBA" id="ARBA00012560"/>
    </source>
</evidence>
<dbReference type="AlphaFoldDB" id="D9SFU3"/>
<dbReference type="PANTHER" id="PTHR32438">
    <property type="entry name" value="4-ALPHA-GLUCANOTRANSFERASE DPE1, CHLOROPLASTIC/AMYLOPLASTIC"/>
    <property type="match status" value="1"/>
</dbReference>
<dbReference type="InterPro" id="IPR017853">
    <property type="entry name" value="GH"/>
</dbReference>
<evidence type="ECO:0000256" key="8">
    <source>
        <dbReference type="ARBA" id="ARBA00031423"/>
    </source>
</evidence>
<evidence type="ECO:0000256" key="2">
    <source>
        <dbReference type="ARBA" id="ARBA00005684"/>
    </source>
</evidence>
<evidence type="ECO:0000256" key="7">
    <source>
        <dbReference type="ARBA" id="ARBA00023277"/>
    </source>
</evidence>
<dbReference type="EC" id="2.4.1.25" evidence="3 10"/>
<dbReference type="PANTHER" id="PTHR32438:SF5">
    <property type="entry name" value="4-ALPHA-GLUCANOTRANSFERASE DPE1, CHLOROPLASTIC_AMYLOPLASTIC"/>
    <property type="match status" value="1"/>
</dbReference>
<dbReference type="HOGENOM" id="CLU_014132_1_0_4"/>
<keyword evidence="6 10" id="KW-0808">Transferase</keyword>
<dbReference type="OrthoDB" id="9761577at2"/>
<evidence type="ECO:0000256" key="6">
    <source>
        <dbReference type="ARBA" id="ARBA00022679"/>
    </source>
</evidence>
<sequence length="511" mass="57598">MIKDRASGILLHPTSLPGPFGAGDLGANAYLFVDWLKGAGQTYWQVLPLGEIGPGNSPYMSSSAFAGNVLLIDLQDLATQGWLTAEDLIPDPGFCADRVDFSLQAPFRLERLRRAARQFFASSQSSMHEAYADFCLAECEWLEDYARFMTILEQQEGRGWNEWPEVYARRSPHALAVLDEVSQVKISFWKFCQWCFSRQWAQLKSYANGRGIKLVGDVPIFVAFQSADVWAHPELFELDESGCPSVVAGVPPDYFSETGQLWGNPLYRWDVHERTGYAWWIKRLASALSSFDQVRIDHFRGFAAYWEVPASESTAINGRWVQGPGAKLFDAFAKAFTELPIIAEDLGVITPDVAQLRDQFNLPGMRILQFAFGDDSRNAFLPHNYIANTIAYTGTHDNDTTLGWWNTASAHERQFAHAYFDKASIDVPWDMMSALSASVANTVIFPMQDVLCLSGEHRMNYPGRAEGNWEWRFTWEQVQPWQTIRFANITACNKRNPPCIDAGCECLETLG</sequence>
<name>D9SFU3_GALCS</name>
<dbReference type="NCBIfam" id="TIGR00217">
    <property type="entry name" value="malQ"/>
    <property type="match status" value="1"/>
</dbReference>
<proteinExistence type="inferred from homology"/>
<evidence type="ECO:0000313" key="11">
    <source>
        <dbReference type="EMBL" id="ADL55390.1"/>
    </source>
</evidence>